<accession>A0AAV6TJY9</accession>
<sequence length="255" mass="29013">ECGSKLQEIESELKAKQVIETKEDTKLQNLKDTLKELKKKLEECLKSYKEEKVTENHFHAVNAGLADTDGQEASVAAQLIAAGKIRKMLKPRKIPGDKLFNEVQKLKNEMSKLSFKEDTFENMLSQERELTREINKYQRELDSITSGRLNFSYSDPVPRFDRSKVIGPLALHMQLKDPKESLALDKVARGTLFNIIVEDEITSQLLLDKGQLKTRTTFLPLNKMRSHVIDDRTVQAAEQIVGRGNVCPCSSPYHL</sequence>
<feature type="domain" description="SMC hinge" evidence="2">
    <location>
        <begin position="163"/>
        <end position="235"/>
    </location>
</feature>
<protein>
    <recommendedName>
        <fullName evidence="2">SMC hinge domain-containing protein</fullName>
    </recommendedName>
</protein>
<dbReference type="InterPro" id="IPR010935">
    <property type="entry name" value="SMC_hinge"/>
</dbReference>
<keyword evidence="1" id="KW-0175">Coiled coil</keyword>
<dbReference type="GO" id="GO:0005694">
    <property type="term" value="C:chromosome"/>
    <property type="evidence" value="ECO:0007669"/>
    <property type="project" value="InterPro"/>
</dbReference>
<feature type="coiled-coil region" evidence="1">
    <location>
        <begin position="20"/>
        <end position="54"/>
    </location>
</feature>
<evidence type="ECO:0000256" key="1">
    <source>
        <dbReference type="SAM" id="Coils"/>
    </source>
</evidence>
<dbReference type="AlphaFoldDB" id="A0AAV6TJY9"/>
<evidence type="ECO:0000313" key="4">
    <source>
        <dbReference type="Proteomes" id="UP000827092"/>
    </source>
</evidence>
<dbReference type="GO" id="GO:0005524">
    <property type="term" value="F:ATP binding"/>
    <property type="evidence" value="ECO:0007669"/>
    <property type="project" value="InterPro"/>
</dbReference>
<dbReference type="InterPro" id="IPR036277">
    <property type="entry name" value="SMC_hinge_sf"/>
</dbReference>
<dbReference type="Proteomes" id="UP000827092">
    <property type="component" value="Unassembled WGS sequence"/>
</dbReference>
<dbReference type="GO" id="GO:0051276">
    <property type="term" value="P:chromosome organization"/>
    <property type="evidence" value="ECO:0007669"/>
    <property type="project" value="InterPro"/>
</dbReference>
<dbReference type="PANTHER" id="PTHR43977">
    <property type="entry name" value="STRUCTURAL MAINTENANCE OF CHROMOSOMES PROTEIN 3"/>
    <property type="match status" value="1"/>
</dbReference>
<proteinExistence type="predicted"/>
<dbReference type="Pfam" id="PF06470">
    <property type="entry name" value="SMC_hinge"/>
    <property type="match status" value="1"/>
</dbReference>
<dbReference type="Gene3D" id="1.20.1060.20">
    <property type="match status" value="1"/>
</dbReference>
<comment type="caution">
    <text evidence="3">The sequence shown here is derived from an EMBL/GenBank/DDBJ whole genome shotgun (WGS) entry which is preliminary data.</text>
</comment>
<gene>
    <name evidence="3" type="ORF">JTE90_003168</name>
</gene>
<feature type="non-terminal residue" evidence="3">
    <location>
        <position position="1"/>
    </location>
</feature>
<organism evidence="3 4">
    <name type="scientific">Oedothorax gibbosus</name>
    <dbReference type="NCBI Taxonomy" id="931172"/>
    <lineage>
        <taxon>Eukaryota</taxon>
        <taxon>Metazoa</taxon>
        <taxon>Ecdysozoa</taxon>
        <taxon>Arthropoda</taxon>
        <taxon>Chelicerata</taxon>
        <taxon>Arachnida</taxon>
        <taxon>Araneae</taxon>
        <taxon>Araneomorphae</taxon>
        <taxon>Entelegynae</taxon>
        <taxon>Araneoidea</taxon>
        <taxon>Linyphiidae</taxon>
        <taxon>Erigoninae</taxon>
        <taxon>Oedothorax</taxon>
    </lineage>
</organism>
<evidence type="ECO:0000313" key="3">
    <source>
        <dbReference type="EMBL" id="KAG8172159.1"/>
    </source>
</evidence>
<reference evidence="3 4" key="1">
    <citation type="journal article" date="2022" name="Nat. Ecol. Evol.">
        <title>A masculinizing supergene underlies an exaggerated male reproductive morph in a spider.</title>
        <authorList>
            <person name="Hendrickx F."/>
            <person name="De Corte Z."/>
            <person name="Sonet G."/>
            <person name="Van Belleghem S.M."/>
            <person name="Kostlbacher S."/>
            <person name="Vangestel C."/>
        </authorList>
    </citation>
    <scope>NUCLEOTIDE SEQUENCE [LARGE SCALE GENOMIC DNA]</scope>
    <source>
        <strain evidence="3">W744_W776</strain>
    </source>
</reference>
<feature type="coiled-coil region" evidence="1">
    <location>
        <begin position="120"/>
        <end position="147"/>
    </location>
</feature>
<dbReference type="SUPFAM" id="SSF75553">
    <property type="entry name" value="Smc hinge domain"/>
    <property type="match status" value="1"/>
</dbReference>
<name>A0AAV6TJY9_9ARAC</name>
<keyword evidence="4" id="KW-1185">Reference proteome</keyword>
<dbReference type="EMBL" id="JAFNEN010003031">
    <property type="protein sequence ID" value="KAG8172159.1"/>
    <property type="molecule type" value="Genomic_DNA"/>
</dbReference>
<evidence type="ECO:0000259" key="2">
    <source>
        <dbReference type="Pfam" id="PF06470"/>
    </source>
</evidence>